<comment type="caution">
    <text evidence="2">The sequence shown here is derived from an EMBL/GenBank/DDBJ whole genome shotgun (WGS) entry which is preliminary data.</text>
</comment>
<accession>A0ABW7SNY4</accession>
<keyword evidence="1" id="KW-1133">Transmembrane helix</keyword>
<feature type="transmembrane region" description="Helical" evidence="1">
    <location>
        <begin position="12"/>
        <end position="37"/>
    </location>
</feature>
<sequence>MPPTNRSGAVSRYGTAAGTGTLAVLMLVGVCGSPLYVGWAEDNTDPNGAGGWFMRLLAWPAWRLSSDEPGQGVLATDLRAILLVILAAALLYLLPASQVARVQGSFSQFFSGWGAYVLAAGLAALVSTLLGPDPSLLAALQSAGTGATYGFLSGWIIGTASLGGRA</sequence>
<gene>
    <name evidence="2" type="ORF">ACH4OY_22370</name>
</gene>
<feature type="transmembrane region" description="Helical" evidence="1">
    <location>
        <begin position="136"/>
        <end position="157"/>
    </location>
</feature>
<keyword evidence="3" id="KW-1185">Reference proteome</keyword>
<dbReference type="EMBL" id="JBIRPU010000017">
    <property type="protein sequence ID" value="MFI0795396.1"/>
    <property type="molecule type" value="Genomic_DNA"/>
</dbReference>
<protein>
    <submittedName>
        <fullName evidence="2">Uncharacterized protein</fullName>
    </submittedName>
</protein>
<proteinExistence type="predicted"/>
<keyword evidence="1" id="KW-0472">Membrane</keyword>
<keyword evidence="1" id="KW-0812">Transmembrane</keyword>
<feature type="transmembrane region" description="Helical" evidence="1">
    <location>
        <begin position="78"/>
        <end position="97"/>
    </location>
</feature>
<feature type="transmembrane region" description="Helical" evidence="1">
    <location>
        <begin position="109"/>
        <end position="130"/>
    </location>
</feature>
<dbReference type="RefSeq" id="WP_396682567.1">
    <property type="nucleotide sequence ID" value="NZ_JBIRPU010000017.1"/>
</dbReference>
<reference evidence="2 3" key="1">
    <citation type="submission" date="2024-10" db="EMBL/GenBank/DDBJ databases">
        <title>The Natural Products Discovery Center: Release of the First 8490 Sequenced Strains for Exploring Actinobacteria Biosynthetic Diversity.</title>
        <authorList>
            <person name="Kalkreuter E."/>
            <person name="Kautsar S.A."/>
            <person name="Yang D."/>
            <person name="Bader C.D."/>
            <person name="Teijaro C.N."/>
            <person name="Fluegel L."/>
            <person name="Davis C.M."/>
            <person name="Simpson J.R."/>
            <person name="Lauterbach L."/>
            <person name="Steele A.D."/>
            <person name="Gui C."/>
            <person name="Meng S."/>
            <person name="Li G."/>
            <person name="Viehrig K."/>
            <person name="Ye F."/>
            <person name="Su P."/>
            <person name="Kiefer A.F."/>
            <person name="Nichols A."/>
            <person name="Cepeda A.J."/>
            <person name="Yan W."/>
            <person name="Fan B."/>
            <person name="Jiang Y."/>
            <person name="Adhikari A."/>
            <person name="Zheng C.-J."/>
            <person name="Schuster L."/>
            <person name="Cowan T.M."/>
            <person name="Smanski M.J."/>
            <person name="Chevrette M.G."/>
            <person name="De Carvalho L.P.S."/>
            <person name="Shen B."/>
        </authorList>
    </citation>
    <scope>NUCLEOTIDE SEQUENCE [LARGE SCALE GENOMIC DNA]</scope>
    <source>
        <strain evidence="2 3">NPDC021253</strain>
    </source>
</reference>
<evidence type="ECO:0000313" key="2">
    <source>
        <dbReference type="EMBL" id="MFI0795396.1"/>
    </source>
</evidence>
<organism evidence="2 3">
    <name type="scientific">Micromonospora rubida</name>
    <dbReference type="NCBI Taxonomy" id="2697657"/>
    <lineage>
        <taxon>Bacteria</taxon>
        <taxon>Bacillati</taxon>
        <taxon>Actinomycetota</taxon>
        <taxon>Actinomycetes</taxon>
        <taxon>Micromonosporales</taxon>
        <taxon>Micromonosporaceae</taxon>
        <taxon>Micromonospora</taxon>
    </lineage>
</organism>
<name>A0ABW7SNY4_9ACTN</name>
<evidence type="ECO:0000256" key="1">
    <source>
        <dbReference type="SAM" id="Phobius"/>
    </source>
</evidence>
<evidence type="ECO:0000313" key="3">
    <source>
        <dbReference type="Proteomes" id="UP001611075"/>
    </source>
</evidence>
<dbReference type="Proteomes" id="UP001611075">
    <property type="component" value="Unassembled WGS sequence"/>
</dbReference>